<dbReference type="InterPro" id="IPR021109">
    <property type="entry name" value="Peptidase_aspartic_dom_sf"/>
</dbReference>
<name>A0AAN4Z0U1_9BILA</name>
<dbReference type="PROSITE" id="PS00141">
    <property type="entry name" value="ASP_PROTEASE"/>
    <property type="match status" value="1"/>
</dbReference>
<dbReference type="SUPFAM" id="SSF50630">
    <property type="entry name" value="Acid proteases"/>
    <property type="match status" value="1"/>
</dbReference>
<dbReference type="Gene3D" id="2.40.70.10">
    <property type="entry name" value="Acid Proteases"/>
    <property type="match status" value="1"/>
</dbReference>
<sequence length="802" mass="91276">NQVEDPLFIRRSKCVQGEIGGVRVEAVLDTGAEVSLIDKRTVDKMQGVVVMPPSRSYQIKDAQGNPMVTLGVVALYVNMEIGRKCKAGFFVAEKAPAILLERNALAEMGLELREECPQMKRSVDSAVVLRTSFIAPGEMGMVLVGGGLRGQGPKVLISDREEVVEGMNDGDVVVRVPVWNGTDEDLRLEIHDVIGEWQRVKNTPVEDSNNSNDLKVNMIGRSNRRIDWNEIRRNLEVCRNGKLSSRVEAIIKARADVFAVNDDDLGRLKNVRLTRSKTAVARFEEEERKRKIEEQIVEDRILKQWSDDQSKDEWVVSMLEKVKEVEKGKREITEEVTVPGSTKRTSLADWIPQANPLYTVDMDVDEYKRRMCWMMERARGTVVAKLETERRKMKEKYDDKHKHNMKVKPVPGDRVYLRVEAKMGDVRKMMDNYEGPYRVIPTSNTTARVVRADDGLESGREKDERVVQWDRLRLVPREEEEEVEVCMVECNINEGKEMNEGHFRTRVKVGSILHPDGICTTCRPTKIGETKLVEDPMLVPWKDKKFSSLRELAAFIDRKEQSKKLDSWELSKAIDESCLEKDVTTLSLKMAYRKGMCPCACDLAKQVALFGVEFEEEETRISDAISEVLARSGKRSSRKKMVVLIPDDSVITTCGGSFREAEGMKYADETEMRKILSDMKGKNLPESLVVLLKKSLGDSMLKLVKKNLLVLAKEEDISIYVTTDLLPKKSDLYTQESINALQECFVLWNSEKKQKNIMIMSPVSGLLEKTYALATLFPVARKESKWLFEQALRHIVYGEVLP</sequence>
<dbReference type="Proteomes" id="UP001328107">
    <property type="component" value="Unassembled WGS sequence"/>
</dbReference>
<dbReference type="GO" id="GO:0004190">
    <property type="term" value="F:aspartic-type endopeptidase activity"/>
    <property type="evidence" value="ECO:0007669"/>
    <property type="project" value="InterPro"/>
</dbReference>
<dbReference type="CDD" id="cd00303">
    <property type="entry name" value="retropepsin_like"/>
    <property type="match status" value="1"/>
</dbReference>
<dbReference type="InterPro" id="IPR001969">
    <property type="entry name" value="Aspartic_peptidase_AS"/>
</dbReference>
<keyword evidence="2" id="KW-1185">Reference proteome</keyword>
<evidence type="ECO:0000313" key="1">
    <source>
        <dbReference type="EMBL" id="GMR31319.1"/>
    </source>
</evidence>
<proteinExistence type="predicted"/>
<protein>
    <submittedName>
        <fullName evidence="1">Uncharacterized protein</fullName>
    </submittedName>
</protein>
<feature type="non-terminal residue" evidence="1">
    <location>
        <position position="802"/>
    </location>
</feature>
<dbReference type="GO" id="GO:0006508">
    <property type="term" value="P:proteolysis"/>
    <property type="evidence" value="ECO:0007669"/>
    <property type="project" value="InterPro"/>
</dbReference>
<organism evidence="1 2">
    <name type="scientific">Pristionchus mayeri</name>
    <dbReference type="NCBI Taxonomy" id="1317129"/>
    <lineage>
        <taxon>Eukaryota</taxon>
        <taxon>Metazoa</taxon>
        <taxon>Ecdysozoa</taxon>
        <taxon>Nematoda</taxon>
        <taxon>Chromadorea</taxon>
        <taxon>Rhabditida</taxon>
        <taxon>Rhabditina</taxon>
        <taxon>Diplogasteromorpha</taxon>
        <taxon>Diplogasteroidea</taxon>
        <taxon>Neodiplogasteridae</taxon>
        <taxon>Pristionchus</taxon>
    </lineage>
</organism>
<gene>
    <name evidence="1" type="ORF">PMAYCL1PPCAC_01514</name>
</gene>
<dbReference type="AlphaFoldDB" id="A0AAN4Z0U1"/>
<reference evidence="2" key="1">
    <citation type="submission" date="2022-10" db="EMBL/GenBank/DDBJ databases">
        <title>Genome assembly of Pristionchus species.</title>
        <authorList>
            <person name="Yoshida K."/>
            <person name="Sommer R.J."/>
        </authorList>
    </citation>
    <scope>NUCLEOTIDE SEQUENCE [LARGE SCALE GENOMIC DNA]</scope>
    <source>
        <strain evidence="2">RS5460</strain>
    </source>
</reference>
<dbReference type="EMBL" id="BTRK01000001">
    <property type="protein sequence ID" value="GMR31319.1"/>
    <property type="molecule type" value="Genomic_DNA"/>
</dbReference>
<evidence type="ECO:0000313" key="2">
    <source>
        <dbReference type="Proteomes" id="UP001328107"/>
    </source>
</evidence>
<accession>A0AAN4Z0U1</accession>
<comment type="caution">
    <text evidence="1">The sequence shown here is derived from an EMBL/GenBank/DDBJ whole genome shotgun (WGS) entry which is preliminary data.</text>
</comment>
<feature type="non-terminal residue" evidence="1">
    <location>
        <position position="1"/>
    </location>
</feature>